<keyword evidence="3" id="KW-1185">Reference proteome</keyword>
<reference evidence="2 3" key="1">
    <citation type="submission" date="2019-04" db="EMBL/GenBank/DDBJ databases">
        <title>Draft genome of the big-headed turtle Platysternon megacephalum.</title>
        <authorList>
            <person name="Gong S."/>
        </authorList>
    </citation>
    <scope>NUCLEOTIDE SEQUENCE [LARGE SCALE GENOMIC DNA]</scope>
    <source>
        <strain evidence="2">DO16091913</strain>
        <tissue evidence="2">Muscle</tissue>
    </source>
</reference>
<evidence type="ECO:0000256" key="1">
    <source>
        <dbReference type="SAM" id="MobiDB-lite"/>
    </source>
</evidence>
<evidence type="ECO:0000313" key="2">
    <source>
        <dbReference type="EMBL" id="TFJ94980.1"/>
    </source>
</evidence>
<comment type="caution">
    <text evidence="2">The sequence shown here is derived from an EMBL/GenBank/DDBJ whole genome shotgun (WGS) entry which is preliminary data.</text>
</comment>
<dbReference type="EMBL" id="QXTE01018799">
    <property type="protein sequence ID" value="TFJ94980.1"/>
    <property type="molecule type" value="Genomic_DNA"/>
</dbReference>
<name>A0A4D9DC82_9SAUR</name>
<reference evidence="2 3" key="2">
    <citation type="submission" date="2019-04" db="EMBL/GenBank/DDBJ databases">
        <title>The genome sequence of big-headed turtle.</title>
        <authorList>
            <person name="Gong S."/>
        </authorList>
    </citation>
    <scope>NUCLEOTIDE SEQUENCE [LARGE SCALE GENOMIC DNA]</scope>
    <source>
        <strain evidence="2">DO16091913</strain>
        <tissue evidence="2">Muscle</tissue>
    </source>
</reference>
<proteinExistence type="predicted"/>
<evidence type="ECO:0000313" key="3">
    <source>
        <dbReference type="Proteomes" id="UP000297703"/>
    </source>
</evidence>
<dbReference type="Proteomes" id="UP000297703">
    <property type="component" value="Unassembled WGS sequence"/>
</dbReference>
<accession>A0A4D9DC82</accession>
<organism evidence="2 3">
    <name type="scientific">Platysternon megacephalum</name>
    <name type="common">big-headed turtle</name>
    <dbReference type="NCBI Taxonomy" id="55544"/>
    <lineage>
        <taxon>Eukaryota</taxon>
        <taxon>Metazoa</taxon>
        <taxon>Chordata</taxon>
        <taxon>Craniata</taxon>
        <taxon>Vertebrata</taxon>
        <taxon>Euteleostomi</taxon>
        <taxon>Archelosauria</taxon>
        <taxon>Testudinata</taxon>
        <taxon>Testudines</taxon>
        <taxon>Cryptodira</taxon>
        <taxon>Durocryptodira</taxon>
        <taxon>Testudinoidea</taxon>
        <taxon>Platysternidae</taxon>
        <taxon>Platysternon</taxon>
    </lineage>
</organism>
<dbReference type="AlphaFoldDB" id="A0A4D9DC82"/>
<protein>
    <submittedName>
        <fullName evidence="2">3-oxoacyl-ACP synthase</fullName>
    </submittedName>
</protein>
<feature type="region of interest" description="Disordered" evidence="1">
    <location>
        <begin position="37"/>
        <end position="57"/>
    </location>
</feature>
<gene>
    <name evidence="2" type="ORF">DR999_PMT23681</name>
</gene>
<sequence length="106" mass="11487">MRLKVSQAFANINKLWGWGKVQSSYCCLSISSAARVKTREHERVRTKPSGNPSQPTPALRVLQRHKAGATAMPLYPRGADGSDRRGFSIVAGTPAFPIKGTILPSP</sequence>